<keyword evidence="3" id="KW-1185">Reference proteome</keyword>
<dbReference type="Pfam" id="PF03184">
    <property type="entry name" value="DDE_1"/>
    <property type="match status" value="1"/>
</dbReference>
<comment type="caution">
    <text evidence="2">The sequence shown here is derived from an EMBL/GenBank/DDBJ whole genome shotgun (WGS) entry which is preliminary data.</text>
</comment>
<sequence length="395" mass="44339">MDATQGSQRISWAKEANNVLQAIQNVKHRDIYTCDGTCMYLDLMSDVTFLGSKAKKSARLNSSTTVTVLLCTNATGTDRRDPLFLVRQSSAVTKKSGCVGTVLDNSLDDLPASILEKWLIDFNKSLKRKVVLLMDETLSNMLSCSNIARNLSHVTVVTVPKPLGAILPMSARLIKDFKIHYYTLLLQDSDAMTKYSVLIREKKSIPELHLNEVARKSASPSKVCPLMSQSTQFERIHDAWRQVPPAVIVHHFRQFRDSLADISTNCDLANIYVSFESKAAEDTLVRVLKYVYPDLKETVSQYYKSLDKNMGPGHFLRMKIQEMQRSPDFQNCFVSNPCFGNLSVGMKPSKGNRMELVGQFDSVSRSSSFGLYTCRNMDQGSEELLVVCPPRACTF</sequence>
<name>A0A9P6MXJ8_9FUNG</name>
<evidence type="ECO:0000259" key="1">
    <source>
        <dbReference type="Pfam" id="PF03184"/>
    </source>
</evidence>
<gene>
    <name evidence="2" type="ORF">BGZ80_009447</name>
</gene>
<accession>A0A9P6MXJ8</accession>
<protein>
    <recommendedName>
        <fullName evidence="1">DDE-1 domain-containing protein</fullName>
    </recommendedName>
</protein>
<evidence type="ECO:0000313" key="2">
    <source>
        <dbReference type="EMBL" id="KAG0016070.1"/>
    </source>
</evidence>
<dbReference type="AlphaFoldDB" id="A0A9P6MXJ8"/>
<evidence type="ECO:0000313" key="3">
    <source>
        <dbReference type="Proteomes" id="UP000703661"/>
    </source>
</evidence>
<reference evidence="2" key="1">
    <citation type="journal article" date="2020" name="Fungal Divers.">
        <title>Resolving the Mortierellaceae phylogeny through synthesis of multi-gene phylogenetics and phylogenomics.</title>
        <authorList>
            <person name="Vandepol N."/>
            <person name="Liber J."/>
            <person name="Desiro A."/>
            <person name="Na H."/>
            <person name="Kennedy M."/>
            <person name="Barry K."/>
            <person name="Grigoriev I.V."/>
            <person name="Miller A.N."/>
            <person name="O'Donnell K."/>
            <person name="Stajich J.E."/>
            <person name="Bonito G."/>
        </authorList>
    </citation>
    <scope>NUCLEOTIDE SEQUENCE</scope>
    <source>
        <strain evidence="2">NRRL 2769</strain>
    </source>
</reference>
<feature type="domain" description="DDE-1" evidence="1">
    <location>
        <begin position="65"/>
        <end position="251"/>
    </location>
</feature>
<dbReference type="Proteomes" id="UP000703661">
    <property type="component" value="Unassembled WGS sequence"/>
</dbReference>
<dbReference type="GO" id="GO:0003676">
    <property type="term" value="F:nucleic acid binding"/>
    <property type="evidence" value="ECO:0007669"/>
    <property type="project" value="InterPro"/>
</dbReference>
<dbReference type="InterPro" id="IPR004875">
    <property type="entry name" value="DDE_SF_endonuclease_dom"/>
</dbReference>
<dbReference type="EMBL" id="JAAAID010000568">
    <property type="protein sequence ID" value="KAG0016070.1"/>
    <property type="molecule type" value="Genomic_DNA"/>
</dbReference>
<proteinExistence type="predicted"/>
<organism evidence="2 3">
    <name type="scientific">Entomortierella chlamydospora</name>
    <dbReference type="NCBI Taxonomy" id="101097"/>
    <lineage>
        <taxon>Eukaryota</taxon>
        <taxon>Fungi</taxon>
        <taxon>Fungi incertae sedis</taxon>
        <taxon>Mucoromycota</taxon>
        <taxon>Mortierellomycotina</taxon>
        <taxon>Mortierellomycetes</taxon>
        <taxon>Mortierellales</taxon>
        <taxon>Mortierellaceae</taxon>
        <taxon>Entomortierella</taxon>
    </lineage>
</organism>